<feature type="non-terminal residue" evidence="1">
    <location>
        <position position="80"/>
    </location>
</feature>
<sequence>MLRWMCGVTRVWEFMTSPTSDKQESRLRWFGYIKRKPPEYPKPGGQMWSDKVYVPATLPKKEGRYQEGRPNHQMGIIIAY</sequence>
<dbReference type="Proteomes" id="UP000837857">
    <property type="component" value="Chromosome 25"/>
</dbReference>
<gene>
    <name evidence="1" type="ORF">IPOD504_LOCUS10497</name>
</gene>
<organism evidence="1 2">
    <name type="scientific">Iphiclides podalirius</name>
    <name type="common">scarce swallowtail</name>
    <dbReference type="NCBI Taxonomy" id="110791"/>
    <lineage>
        <taxon>Eukaryota</taxon>
        <taxon>Metazoa</taxon>
        <taxon>Ecdysozoa</taxon>
        <taxon>Arthropoda</taxon>
        <taxon>Hexapoda</taxon>
        <taxon>Insecta</taxon>
        <taxon>Pterygota</taxon>
        <taxon>Neoptera</taxon>
        <taxon>Endopterygota</taxon>
        <taxon>Lepidoptera</taxon>
        <taxon>Glossata</taxon>
        <taxon>Ditrysia</taxon>
        <taxon>Papilionoidea</taxon>
        <taxon>Papilionidae</taxon>
        <taxon>Papilioninae</taxon>
        <taxon>Iphiclides</taxon>
    </lineage>
</organism>
<dbReference type="EMBL" id="OW152837">
    <property type="protein sequence ID" value="CAH2058225.1"/>
    <property type="molecule type" value="Genomic_DNA"/>
</dbReference>
<name>A0ABN8IIT6_9NEOP</name>
<keyword evidence="2" id="KW-1185">Reference proteome</keyword>
<accession>A0ABN8IIT6</accession>
<evidence type="ECO:0000313" key="1">
    <source>
        <dbReference type="EMBL" id="CAH2058225.1"/>
    </source>
</evidence>
<evidence type="ECO:0000313" key="2">
    <source>
        <dbReference type="Proteomes" id="UP000837857"/>
    </source>
</evidence>
<protein>
    <submittedName>
        <fullName evidence="1">Uncharacterized protein</fullName>
    </submittedName>
</protein>
<proteinExistence type="predicted"/>
<reference evidence="1" key="1">
    <citation type="submission" date="2022-03" db="EMBL/GenBank/DDBJ databases">
        <authorList>
            <person name="Martin H S."/>
        </authorList>
    </citation>
    <scope>NUCLEOTIDE SEQUENCE</scope>
</reference>